<reference evidence="2 3" key="2">
    <citation type="journal article" date="2009" name="PLoS ONE">
        <title>An integrated genetic and cytogenetic map of the cucumber genome.</title>
        <authorList>
            <person name="Ren Y."/>
            <person name="Zhang Z."/>
            <person name="Liu J."/>
            <person name="Staub J.E."/>
            <person name="Han Y."/>
            <person name="Cheng Z."/>
            <person name="Li X."/>
            <person name="Lu J."/>
            <person name="Miao H."/>
            <person name="Kang H."/>
            <person name="Xie B."/>
            <person name="Gu X."/>
            <person name="Wang X."/>
            <person name="Du Y."/>
            <person name="Jin W."/>
            <person name="Huang S."/>
        </authorList>
    </citation>
    <scope>NUCLEOTIDE SEQUENCE [LARGE SCALE GENOMIC DNA]</scope>
    <source>
        <strain evidence="3">cv. 9930</strain>
    </source>
</reference>
<sequence length="345" mass="38045">MAETEEQNNGCHLKPEAEAFKRAENVAETERKMMTPWEQHSAVISIPRFDYNAPSALLHRCQTGFLITCTIKREKSATKEAISILQKYVQYFNSSMSETLVVSDENETSKRRKVSEDVDHRSVGGESSTDEHAKETSLISTKSEAKVEKCSPISLVKLTRSGLLLFTFTKDISPDTVYIVKDIMQSLEARTLKSLAWCHRIFPIQATCSLNENDLQGVVSKLVLHFMNDKGNILSHPVKFAIGYNRRGIEETEMKKTFEDSSGVNVILGRDKCFSIVAAAVKGVVSDAIVDLKSPELCVLVELLPVSGLPSGSSVVGVSVLSNNLVTTKPRLCIKALTSDTKAKS</sequence>
<dbReference type="Proteomes" id="UP000029981">
    <property type="component" value="Chromosome 5"/>
</dbReference>
<dbReference type="GO" id="GO:0003723">
    <property type="term" value="F:RNA binding"/>
    <property type="evidence" value="ECO:0000318"/>
    <property type="project" value="GO_Central"/>
</dbReference>
<evidence type="ECO:0000256" key="1">
    <source>
        <dbReference type="SAM" id="MobiDB-lite"/>
    </source>
</evidence>
<dbReference type="Gramene" id="KGN50822">
    <property type="protein sequence ID" value="KGN50822"/>
    <property type="gene ID" value="Csa_5G273440"/>
</dbReference>
<dbReference type="GO" id="GO:0006400">
    <property type="term" value="P:tRNA modification"/>
    <property type="evidence" value="ECO:0000318"/>
    <property type="project" value="GO_Central"/>
</dbReference>
<dbReference type="CDD" id="cd11717">
    <property type="entry name" value="THUMP_THUMPD1_like"/>
    <property type="match status" value="1"/>
</dbReference>
<dbReference type="OrthoDB" id="367221at2759"/>
<evidence type="ECO:0000313" key="2">
    <source>
        <dbReference type="EMBL" id="KGN50822.1"/>
    </source>
</evidence>
<dbReference type="PANTHER" id="PTHR13452:SF13">
    <property type="entry name" value="OS02G0672400 PROTEIN"/>
    <property type="match status" value="1"/>
</dbReference>
<dbReference type="eggNOG" id="ENOG502QRCB">
    <property type="taxonomic scope" value="Eukaryota"/>
</dbReference>
<reference evidence="2 3" key="4">
    <citation type="journal article" date="2011" name="BMC Genomics">
        <title>RNA-Seq improves annotation of protein-coding genes in the cucumber genome.</title>
        <authorList>
            <person name="Li Z."/>
            <person name="Zhang Z."/>
            <person name="Yan P."/>
            <person name="Huang S."/>
            <person name="Fei Z."/>
            <person name="Lin K."/>
        </authorList>
    </citation>
    <scope>NUCLEOTIDE SEQUENCE [LARGE SCALE GENOMIC DNA]</scope>
    <source>
        <strain evidence="3">cv. 9930</strain>
    </source>
</reference>
<dbReference type="AlphaFoldDB" id="A0A0A0KQX3"/>
<organism evidence="2 3">
    <name type="scientific">Cucumis sativus</name>
    <name type="common">Cucumber</name>
    <dbReference type="NCBI Taxonomy" id="3659"/>
    <lineage>
        <taxon>Eukaryota</taxon>
        <taxon>Viridiplantae</taxon>
        <taxon>Streptophyta</taxon>
        <taxon>Embryophyta</taxon>
        <taxon>Tracheophyta</taxon>
        <taxon>Spermatophyta</taxon>
        <taxon>Magnoliopsida</taxon>
        <taxon>eudicotyledons</taxon>
        <taxon>Gunneridae</taxon>
        <taxon>Pentapetalae</taxon>
        <taxon>rosids</taxon>
        <taxon>fabids</taxon>
        <taxon>Cucurbitales</taxon>
        <taxon>Cucurbitaceae</taxon>
        <taxon>Benincaseae</taxon>
        <taxon>Cucumis</taxon>
    </lineage>
</organism>
<dbReference type="OMA" id="QPIKFAV"/>
<dbReference type="InterPro" id="IPR040183">
    <property type="entry name" value="THUMPD1-like"/>
</dbReference>
<dbReference type="PANTHER" id="PTHR13452">
    <property type="entry name" value="THUMP DOMAIN CONTAINING PROTEIN 1-RELATED"/>
    <property type="match status" value="1"/>
</dbReference>
<feature type="compositionally biased region" description="Basic and acidic residues" evidence="1">
    <location>
        <begin position="114"/>
        <end position="135"/>
    </location>
</feature>
<accession>A0A0A0KQX3</accession>
<proteinExistence type="predicted"/>
<gene>
    <name evidence="2" type="ORF">Csa_5G273440</name>
</gene>
<dbReference type="STRING" id="3659.A0A0A0KQX3"/>
<evidence type="ECO:0000313" key="3">
    <source>
        <dbReference type="Proteomes" id="UP000029981"/>
    </source>
</evidence>
<dbReference type="KEGG" id="csv:101219243"/>
<dbReference type="EMBL" id="CM002926">
    <property type="protein sequence ID" value="KGN50822.1"/>
    <property type="molecule type" value="Genomic_DNA"/>
</dbReference>
<name>A0A0A0KQX3_CUCSA</name>
<feature type="region of interest" description="Disordered" evidence="1">
    <location>
        <begin position="102"/>
        <end position="140"/>
    </location>
</feature>
<dbReference type="SUPFAM" id="SSF143437">
    <property type="entry name" value="THUMP domain-like"/>
    <property type="match status" value="1"/>
</dbReference>
<protein>
    <submittedName>
        <fullName evidence="2">Uncharacterized protein</fullName>
    </submittedName>
</protein>
<keyword evidence="3" id="KW-1185">Reference proteome</keyword>
<reference evidence="2 3" key="3">
    <citation type="journal article" date="2010" name="BMC Genomics">
        <title>Transcriptome sequencing and comparative analysis of cucumber flowers with different sex types.</title>
        <authorList>
            <person name="Guo S."/>
            <person name="Zheng Y."/>
            <person name="Joung J.G."/>
            <person name="Liu S."/>
            <person name="Zhang Z."/>
            <person name="Crasta O.R."/>
            <person name="Sobral B.W."/>
            <person name="Xu Y."/>
            <person name="Huang S."/>
            <person name="Fei Z."/>
        </authorList>
    </citation>
    <scope>NUCLEOTIDE SEQUENCE [LARGE SCALE GENOMIC DNA]</scope>
    <source>
        <strain evidence="3">cv. 9930</strain>
    </source>
</reference>
<reference evidence="2 3" key="1">
    <citation type="journal article" date="2009" name="Nat. Genet.">
        <title>The genome of the cucumber, Cucumis sativus L.</title>
        <authorList>
            <person name="Huang S."/>
            <person name="Li R."/>
            <person name="Zhang Z."/>
            <person name="Li L."/>
            <person name="Gu X."/>
            <person name="Fan W."/>
            <person name="Lucas W.J."/>
            <person name="Wang X."/>
            <person name="Xie B."/>
            <person name="Ni P."/>
            <person name="Ren Y."/>
            <person name="Zhu H."/>
            <person name="Li J."/>
            <person name="Lin K."/>
            <person name="Jin W."/>
            <person name="Fei Z."/>
            <person name="Li G."/>
            <person name="Staub J."/>
            <person name="Kilian A."/>
            <person name="van der Vossen E.A."/>
            <person name="Wu Y."/>
            <person name="Guo J."/>
            <person name="He J."/>
            <person name="Jia Z."/>
            <person name="Ren Y."/>
            <person name="Tian G."/>
            <person name="Lu Y."/>
            <person name="Ruan J."/>
            <person name="Qian W."/>
            <person name="Wang M."/>
            <person name="Huang Q."/>
            <person name="Li B."/>
            <person name="Xuan Z."/>
            <person name="Cao J."/>
            <person name="Asan"/>
            <person name="Wu Z."/>
            <person name="Zhang J."/>
            <person name="Cai Q."/>
            <person name="Bai Y."/>
            <person name="Zhao B."/>
            <person name="Han Y."/>
            <person name="Li Y."/>
            <person name="Li X."/>
            <person name="Wang S."/>
            <person name="Shi Q."/>
            <person name="Liu S."/>
            <person name="Cho W.K."/>
            <person name="Kim J.Y."/>
            <person name="Xu Y."/>
            <person name="Heller-Uszynska K."/>
            <person name="Miao H."/>
            <person name="Cheng Z."/>
            <person name="Zhang S."/>
            <person name="Wu J."/>
            <person name="Yang Y."/>
            <person name="Kang H."/>
            <person name="Li M."/>
            <person name="Liang H."/>
            <person name="Ren X."/>
            <person name="Shi Z."/>
            <person name="Wen M."/>
            <person name="Jian M."/>
            <person name="Yang H."/>
            <person name="Zhang G."/>
            <person name="Yang Z."/>
            <person name="Chen R."/>
            <person name="Liu S."/>
            <person name="Li J."/>
            <person name="Ma L."/>
            <person name="Liu H."/>
            <person name="Zhou Y."/>
            <person name="Zhao J."/>
            <person name="Fang X."/>
            <person name="Li G."/>
            <person name="Fang L."/>
            <person name="Li Y."/>
            <person name="Liu D."/>
            <person name="Zheng H."/>
            <person name="Zhang Y."/>
            <person name="Qin N."/>
            <person name="Li Z."/>
            <person name="Yang G."/>
            <person name="Yang S."/>
            <person name="Bolund L."/>
            <person name="Kristiansen K."/>
            <person name="Zheng H."/>
            <person name="Li S."/>
            <person name="Zhang X."/>
            <person name="Yang H."/>
            <person name="Wang J."/>
            <person name="Sun R."/>
            <person name="Zhang B."/>
            <person name="Jiang S."/>
            <person name="Wang J."/>
            <person name="Du Y."/>
            <person name="Li S."/>
        </authorList>
    </citation>
    <scope>NUCLEOTIDE SEQUENCE [LARGE SCALE GENOMIC DNA]</scope>
    <source>
        <strain evidence="3">cv. 9930</strain>
    </source>
</reference>